<dbReference type="Proteomes" id="UP000509418">
    <property type="component" value="Chromosome"/>
</dbReference>
<sequence>MAQDPAPKHLTITLDFDLQTANSTVSEARVRAAYRAAVEAALAAATEQLPEGSIKEVTAELDWSYRWIGEPEVLFTRDGQG</sequence>
<accession>A0A7H8TLN2</accession>
<name>A0A7H8TLN2_STRCX</name>
<organism evidence="1 2">
    <name type="scientific">Streptomyces chartreusis</name>
    <dbReference type="NCBI Taxonomy" id="1969"/>
    <lineage>
        <taxon>Bacteria</taxon>
        <taxon>Bacillati</taxon>
        <taxon>Actinomycetota</taxon>
        <taxon>Actinomycetes</taxon>
        <taxon>Kitasatosporales</taxon>
        <taxon>Streptomycetaceae</taxon>
        <taxon>Streptomyces</taxon>
    </lineage>
</organism>
<dbReference type="RefSeq" id="WP_176578532.1">
    <property type="nucleotide sequence ID" value="NZ_CBDRGH010000013.1"/>
</dbReference>
<gene>
    <name evidence="1" type="ORF">HUT05_45215</name>
</gene>
<evidence type="ECO:0000313" key="2">
    <source>
        <dbReference type="Proteomes" id="UP000509418"/>
    </source>
</evidence>
<reference evidence="1 2" key="1">
    <citation type="submission" date="2020-06" db="EMBL/GenBank/DDBJ databases">
        <title>Genome mining for natural products.</title>
        <authorList>
            <person name="Zhang B."/>
            <person name="Shi J."/>
            <person name="Ge H."/>
        </authorList>
    </citation>
    <scope>NUCLEOTIDE SEQUENCE [LARGE SCALE GENOMIC DNA]</scope>
    <source>
        <strain evidence="1 2">NA02069</strain>
    </source>
</reference>
<dbReference type="EMBL" id="CP056041">
    <property type="protein sequence ID" value="QKZ23932.1"/>
    <property type="molecule type" value="Genomic_DNA"/>
</dbReference>
<dbReference type="AlphaFoldDB" id="A0A7H8TLN2"/>
<keyword evidence="2" id="KW-1185">Reference proteome</keyword>
<protein>
    <submittedName>
        <fullName evidence="1">Uncharacterized protein</fullName>
    </submittedName>
</protein>
<proteinExistence type="predicted"/>
<evidence type="ECO:0000313" key="1">
    <source>
        <dbReference type="EMBL" id="QKZ23932.1"/>
    </source>
</evidence>